<keyword evidence="2" id="KW-1185">Reference proteome</keyword>
<protein>
    <submittedName>
        <fullName evidence="1">Uncharacterized protein</fullName>
    </submittedName>
</protein>
<sequence length="247" mass="29774">MHLLMMFVQSVFLTRPHCILKLDVLYKNDPILLQDLNDTQFIYNLLYEERIMSDIEIKNYLSDFDVYKVKDYPNKLIAYLEAQRTYYTKKRNWYNFLNWKKMIDVVWIFTYWTTEAENETGTLDEQFLIQSFLDLKSKYYPKKDFLIVFALDPERDKFIFLYRFLNKIGFRNGDYFTRFKNDMDFISKFNELKTTREATLSKSPAKGSKLFLLCGEFSKLQLIDYLAEIELFKEGCILKNKLLGIKN</sequence>
<accession>R0KQR5</accession>
<evidence type="ECO:0000313" key="2">
    <source>
        <dbReference type="Proteomes" id="UP000016927"/>
    </source>
</evidence>
<name>R0KQR5_NOSB1</name>
<dbReference type="HOGENOM" id="CLU_1124840_0_0_1"/>
<dbReference type="VEuPathDB" id="MicrosporidiaDB:NBO_204g0002"/>
<proteinExistence type="predicted"/>
<gene>
    <name evidence="1" type="ORF">NBO_204g0002</name>
</gene>
<dbReference type="AlphaFoldDB" id="R0KQR5"/>
<dbReference type="Proteomes" id="UP000016927">
    <property type="component" value="Unassembled WGS sequence"/>
</dbReference>
<reference evidence="1 2" key="1">
    <citation type="journal article" date="2013" name="BMC Genomics">
        <title>Comparative genomics of parasitic silkworm microsporidia reveal an association between genome expansion and host adaptation.</title>
        <authorList>
            <person name="Pan G."/>
            <person name="Xu J."/>
            <person name="Li T."/>
            <person name="Xia Q."/>
            <person name="Liu S.L."/>
            <person name="Zhang G."/>
            <person name="Li S."/>
            <person name="Li C."/>
            <person name="Liu H."/>
            <person name="Yang L."/>
            <person name="Liu T."/>
            <person name="Zhang X."/>
            <person name="Wu Z."/>
            <person name="Fan W."/>
            <person name="Dang X."/>
            <person name="Xiang H."/>
            <person name="Tao M."/>
            <person name="Li Y."/>
            <person name="Hu J."/>
            <person name="Li Z."/>
            <person name="Lin L."/>
            <person name="Luo J."/>
            <person name="Geng L."/>
            <person name="Wang L."/>
            <person name="Long M."/>
            <person name="Wan Y."/>
            <person name="He N."/>
            <person name="Zhang Z."/>
            <person name="Lu C."/>
            <person name="Keeling P.J."/>
            <person name="Wang J."/>
            <person name="Xiang Z."/>
            <person name="Zhou Z."/>
        </authorList>
    </citation>
    <scope>NUCLEOTIDE SEQUENCE [LARGE SCALE GENOMIC DNA]</scope>
    <source>
        <strain evidence="2">CQ1 / CVCC 102059</strain>
    </source>
</reference>
<dbReference type="EMBL" id="KB909112">
    <property type="protein sequence ID" value="EOB13081.1"/>
    <property type="molecule type" value="Genomic_DNA"/>
</dbReference>
<evidence type="ECO:0000313" key="1">
    <source>
        <dbReference type="EMBL" id="EOB13081.1"/>
    </source>
</evidence>
<organism evidence="1 2">
    <name type="scientific">Nosema bombycis (strain CQ1 / CVCC 102059)</name>
    <name type="common">Microsporidian parasite</name>
    <name type="synonym">Pebrine of silkworm</name>
    <dbReference type="NCBI Taxonomy" id="578461"/>
    <lineage>
        <taxon>Eukaryota</taxon>
        <taxon>Fungi</taxon>
        <taxon>Fungi incertae sedis</taxon>
        <taxon>Microsporidia</taxon>
        <taxon>Nosematidae</taxon>
        <taxon>Nosema</taxon>
    </lineage>
</organism>